<evidence type="ECO:0000256" key="10">
    <source>
        <dbReference type="RuleBase" id="RU366032"/>
    </source>
</evidence>
<dbReference type="GO" id="GO:0005524">
    <property type="term" value="F:ATP binding"/>
    <property type="evidence" value="ECO:0007669"/>
    <property type="project" value="UniProtKB-UniRule"/>
</dbReference>
<evidence type="ECO:0000256" key="11">
    <source>
        <dbReference type="SAM" id="MobiDB-lite"/>
    </source>
</evidence>
<keyword evidence="5 10" id="KW-0547">Nucleotide-binding</keyword>
<dbReference type="InterPro" id="IPR005467">
    <property type="entry name" value="His_kinase_dom"/>
</dbReference>
<dbReference type="Pfam" id="PF02518">
    <property type="entry name" value="HATPase_c"/>
    <property type="match status" value="1"/>
</dbReference>
<reference evidence="13" key="1">
    <citation type="journal article" date="2015" name="PLoS ONE">
        <title>Comprehensive Evaluation of Toxoplasma gondii VEG and Neospora caninum LIV Genomes with Tachyzoite Stage Transcriptome and Proteome Defines Novel Transcript Features.</title>
        <authorList>
            <person name="Ramaprasad A."/>
            <person name="Mourier T."/>
            <person name="Naeem R."/>
            <person name="Malas T.B."/>
            <person name="Moussa E."/>
            <person name="Panigrahi A."/>
            <person name="Vermont S.J."/>
            <person name="Otto T.D."/>
            <person name="Wastling J."/>
            <person name="Pain A."/>
        </authorList>
    </citation>
    <scope>NUCLEOTIDE SEQUENCE</scope>
    <source>
        <strain evidence="13">VEG</strain>
    </source>
</reference>
<proteinExistence type="inferred from homology"/>
<dbReference type="PROSITE" id="PS50109">
    <property type="entry name" value="HIS_KIN"/>
    <property type="match status" value="1"/>
</dbReference>
<dbReference type="PANTHER" id="PTHR11947">
    <property type="entry name" value="PYRUVATE DEHYDROGENASE KINASE"/>
    <property type="match status" value="1"/>
</dbReference>
<keyword evidence="3" id="KW-0597">Phosphoprotein</keyword>
<dbReference type="GO" id="GO:0005759">
    <property type="term" value="C:mitochondrial matrix"/>
    <property type="evidence" value="ECO:0007669"/>
    <property type="project" value="UniProtKB-SubCell"/>
</dbReference>
<keyword evidence="4 10" id="KW-0808">Transferase</keyword>
<dbReference type="SUPFAM" id="SSF69012">
    <property type="entry name" value="alpha-ketoacid dehydrogenase kinase, N-terminal domain"/>
    <property type="match status" value="1"/>
</dbReference>
<dbReference type="InterPro" id="IPR039028">
    <property type="entry name" value="BCKD/PDK"/>
</dbReference>
<keyword evidence="8" id="KW-0809">Transit peptide</keyword>
<comment type="similarity">
    <text evidence="2 10">Belongs to the PDK/BCKDK protein kinase family.</text>
</comment>
<organism evidence="13">
    <name type="scientific">Toxoplasma gondii (strain ATCC 50861 / VEG)</name>
    <dbReference type="NCBI Taxonomy" id="432359"/>
    <lineage>
        <taxon>Eukaryota</taxon>
        <taxon>Sar</taxon>
        <taxon>Alveolata</taxon>
        <taxon>Apicomplexa</taxon>
        <taxon>Conoidasida</taxon>
        <taxon>Coccidia</taxon>
        <taxon>Eucoccidiorida</taxon>
        <taxon>Eimeriorina</taxon>
        <taxon>Sarcocystidae</taxon>
        <taxon>Toxoplasma</taxon>
    </lineage>
</organism>
<gene>
    <name evidence="13" type="ORF">BN1205_009950</name>
</gene>
<feature type="domain" description="Histidine kinase" evidence="12">
    <location>
        <begin position="262"/>
        <end position="410"/>
    </location>
</feature>
<dbReference type="GO" id="GO:0010906">
    <property type="term" value="P:regulation of glucose metabolic process"/>
    <property type="evidence" value="ECO:0007669"/>
    <property type="project" value="TreeGrafter"/>
</dbReference>
<dbReference type="InterPro" id="IPR003594">
    <property type="entry name" value="HATPase_dom"/>
</dbReference>
<dbReference type="EMBL" id="LN714493">
    <property type="protein sequence ID" value="CEL72537.1"/>
    <property type="molecule type" value="Genomic_DNA"/>
</dbReference>
<evidence type="ECO:0000256" key="4">
    <source>
        <dbReference type="ARBA" id="ARBA00022679"/>
    </source>
</evidence>
<feature type="compositionally biased region" description="Basic and acidic residues" evidence="11">
    <location>
        <begin position="59"/>
        <end position="71"/>
    </location>
</feature>
<evidence type="ECO:0000259" key="12">
    <source>
        <dbReference type="PROSITE" id="PS50109"/>
    </source>
</evidence>
<dbReference type="Gene3D" id="1.20.140.20">
    <property type="entry name" value="Alpha-ketoacid/pyruvate dehydrogenase kinase, N-terminal domain"/>
    <property type="match status" value="1"/>
</dbReference>
<dbReference type="InterPro" id="IPR036784">
    <property type="entry name" value="AK/P_DHK_N_sf"/>
</dbReference>
<dbReference type="EC" id="2.7.11.-" evidence="10"/>
<evidence type="ECO:0000256" key="9">
    <source>
        <dbReference type="ARBA" id="ARBA00023128"/>
    </source>
</evidence>
<accession>A0A0F7UTW1</accession>
<keyword evidence="6 10" id="KW-0418">Kinase</keyword>
<dbReference type="PRINTS" id="PR00344">
    <property type="entry name" value="BCTRLSENSOR"/>
</dbReference>
<dbReference type="SUPFAM" id="SSF55874">
    <property type="entry name" value="ATPase domain of HSP90 chaperone/DNA topoisomerase II/histidine kinase"/>
    <property type="match status" value="1"/>
</dbReference>
<evidence type="ECO:0000256" key="6">
    <source>
        <dbReference type="ARBA" id="ARBA00022777"/>
    </source>
</evidence>
<dbReference type="InterPro" id="IPR018955">
    <property type="entry name" value="BCDHK/PDK_N"/>
</dbReference>
<comment type="subcellular location">
    <subcellularLocation>
        <location evidence="1 10">Mitochondrion matrix</location>
    </subcellularLocation>
</comment>
<evidence type="ECO:0000256" key="2">
    <source>
        <dbReference type="ARBA" id="ARBA00006155"/>
    </source>
</evidence>
<evidence type="ECO:0000256" key="1">
    <source>
        <dbReference type="ARBA" id="ARBA00004305"/>
    </source>
</evidence>
<dbReference type="InterPro" id="IPR004358">
    <property type="entry name" value="Sig_transdc_His_kin-like_C"/>
</dbReference>
<dbReference type="InterPro" id="IPR036890">
    <property type="entry name" value="HATPase_C_sf"/>
</dbReference>
<name>A0A0F7UTW1_TOXGV</name>
<dbReference type="Pfam" id="PF10436">
    <property type="entry name" value="BCDHK_Adom3"/>
    <property type="match status" value="1"/>
</dbReference>
<dbReference type="SMART" id="SM00387">
    <property type="entry name" value="HATPase_c"/>
    <property type="match status" value="1"/>
</dbReference>
<feature type="region of interest" description="Disordered" evidence="11">
    <location>
        <begin position="59"/>
        <end position="78"/>
    </location>
</feature>
<sequence length="432" mass="49159">MLRGQRSCCSLSRPDSPRRLAKVRDHSLVECSSIECAHTSFCAAKRPLSLLAHRRRGGKDEQHAYSAHDDQTPAPAGTCKRRLAPQRVTWIREELPVRLSHRLYDFHRLPFVAVTNPLVHSVYETYLKTFDRMRRLPPLKTVADMNAFVQLVEKERSTHDRTVDLMGQGVRQLRRICRDVDLNSFLERFFYFRIGRRVMIDQLVHLQSKQEGWQGIIHLNCHAAKIIEQRSKDVRESCRHSYGLAPRVVISGNTDMKFATIPDHLALIVTEVLKNALRATVEFHTMGNSLVDATTRGLIQEDEDLPEVKVEVYKGKREVVIKISDKGGGVPPPKLQDIWSFGYSTVGDSNTKMQENSSGLGENFIRSDMAGYGFGLPLARAFARYFGGDIHVQSHFGIGTDVYITLNHIGDKEEALYYEERPELRLEHKAPG</sequence>
<dbReference type="PANTHER" id="PTHR11947:SF20">
    <property type="entry name" value="[3-METHYL-2-OXOBUTANOATE DEHYDROGENASE [LIPOAMIDE]] KINASE, MITOCHONDRIAL"/>
    <property type="match status" value="1"/>
</dbReference>
<dbReference type="GO" id="GO:0004740">
    <property type="term" value="F:pyruvate dehydrogenase (acetyl-transferring) kinase activity"/>
    <property type="evidence" value="ECO:0007669"/>
    <property type="project" value="TreeGrafter"/>
</dbReference>
<evidence type="ECO:0000256" key="5">
    <source>
        <dbReference type="ARBA" id="ARBA00022741"/>
    </source>
</evidence>
<keyword evidence="7 10" id="KW-0067">ATP-binding</keyword>
<protein>
    <recommendedName>
        <fullName evidence="10">Protein-serine/threonine kinase</fullName>
        <ecNumber evidence="10">2.7.11.-</ecNumber>
    </recommendedName>
</protein>
<evidence type="ECO:0000256" key="7">
    <source>
        <dbReference type="ARBA" id="ARBA00022840"/>
    </source>
</evidence>
<evidence type="ECO:0000256" key="3">
    <source>
        <dbReference type="ARBA" id="ARBA00022553"/>
    </source>
</evidence>
<evidence type="ECO:0000256" key="8">
    <source>
        <dbReference type="ARBA" id="ARBA00022946"/>
    </source>
</evidence>
<dbReference type="Gene3D" id="3.30.565.10">
    <property type="entry name" value="Histidine kinase-like ATPase, C-terminal domain"/>
    <property type="match status" value="1"/>
</dbReference>
<dbReference type="AlphaFoldDB" id="A0A0F7UTW1"/>
<keyword evidence="9 10" id="KW-0496">Mitochondrion</keyword>
<evidence type="ECO:0000313" key="13">
    <source>
        <dbReference type="EMBL" id="CEL72537.1"/>
    </source>
</evidence>